<dbReference type="InterPro" id="IPR036097">
    <property type="entry name" value="HisK_dim/P_sf"/>
</dbReference>
<dbReference type="InterPro" id="IPR003594">
    <property type="entry name" value="HATPase_dom"/>
</dbReference>
<dbReference type="PANTHER" id="PTHR43047:SF72">
    <property type="entry name" value="OSMOSENSING HISTIDINE PROTEIN KINASE SLN1"/>
    <property type="match status" value="1"/>
</dbReference>
<keyword evidence="4 8" id="KW-0597">Phosphoprotein</keyword>
<feature type="modified residue" description="4-aspartylphosphate" evidence="8">
    <location>
        <position position="587"/>
    </location>
</feature>
<dbReference type="KEGG" id="ima:PO878_11775"/>
<keyword evidence="6" id="KW-0418">Kinase</keyword>
<evidence type="ECO:0000256" key="6">
    <source>
        <dbReference type="ARBA" id="ARBA00022777"/>
    </source>
</evidence>
<keyword evidence="9" id="KW-0175">Coiled coil</keyword>
<dbReference type="PROSITE" id="PS50110">
    <property type="entry name" value="RESPONSE_REGULATORY"/>
    <property type="match status" value="1"/>
</dbReference>
<dbReference type="PANTHER" id="PTHR43047">
    <property type="entry name" value="TWO-COMPONENT HISTIDINE PROTEIN KINASE"/>
    <property type="match status" value="1"/>
</dbReference>
<dbReference type="SUPFAM" id="SSF52172">
    <property type="entry name" value="CheY-like"/>
    <property type="match status" value="1"/>
</dbReference>
<accession>A0AAE9YA27</accession>
<keyword evidence="13" id="KW-0067">ATP-binding</keyword>
<dbReference type="Pfam" id="PF00512">
    <property type="entry name" value="HisKA"/>
    <property type="match status" value="1"/>
</dbReference>
<evidence type="ECO:0000256" key="2">
    <source>
        <dbReference type="ARBA" id="ARBA00004236"/>
    </source>
</evidence>
<sequence length="669" mass="70892">MAPSVPDVPDPDDVPTLLPAPGGRLRRAWRDAPLRRKLVVAVLLPAVWLVPTGIAVAVVQDRQADVRRELRADNDALGALSRLELSLVDAETGMRGYLATDDQELLEPYLDASRDLRRARTDLDAALGADGGIADEVDGRSAAAAAAVVSLVDAAPPDGPLREAALLAAKERMDAARQAVDDLQARVRAELLDHRAEADALTVRAQLVVAAGLAVSLLAGVVSVGIIGTGIGRRATAVERNARHLARGEPLEPATASGDELGRMTDELLRTSILLEQRAATMARSRDEALRATQAKDHFLSRMSHELRTPLTSILGFGQLLQMEDLAPDDREAVDQIVVSGRHLLGLINEVLDIARIESGALSLSLEPVALDRVVADCLALMAPQAEAAGVTVRHEGRVHALCDQQRTKQVVLNLVSNAIKYNDAEMRVDVVVGPGPEGTARLAVTDTGMGIGPADQERLFTPFERLGAGDTEVEGTGVGLALTRTLVEAMGGTIGVDSERGRGSTFWVHLPAAEEPTVPTAGAATPTAAAGSPSRPVVVYVDDNPANLELMARVFRDRPERLVTALRGAAVRELVRTHRPSVVLADLHLPDISGEDLVRLLRADPATRSTPVVVVSADLSPDRADALAALGVRHQLAKPLDVDRLAAVLDEIAPAGADRVPVEELPRA</sequence>
<feature type="transmembrane region" description="Helical" evidence="10">
    <location>
        <begin position="38"/>
        <end position="59"/>
    </location>
</feature>
<dbReference type="GO" id="GO:0005524">
    <property type="term" value="F:ATP binding"/>
    <property type="evidence" value="ECO:0007669"/>
    <property type="project" value="UniProtKB-KW"/>
</dbReference>
<evidence type="ECO:0000256" key="1">
    <source>
        <dbReference type="ARBA" id="ARBA00000085"/>
    </source>
</evidence>
<keyword evidence="7" id="KW-0902">Two-component regulatory system</keyword>
<comment type="catalytic activity">
    <reaction evidence="1">
        <text>ATP + protein L-histidine = ADP + protein N-phospho-L-histidine.</text>
        <dbReference type="EC" id="2.7.13.3"/>
    </reaction>
</comment>
<keyword evidence="5" id="KW-0808">Transferase</keyword>
<dbReference type="InterPro" id="IPR036890">
    <property type="entry name" value="HATPase_C_sf"/>
</dbReference>
<dbReference type="CDD" id="cd00082">
    <property type="entry name" value="HisKA"/>
    <property type="match status" value="1"/>
</dbReference>
<evidence type="ECO:0000259" key="12">
    <source>
        <dbReference type="PROSITE" id="PS50110"/>
    </source>
</evidence>
<evidence type="ECO:0000256" key="5">
    <source>
        <dbReference type="ARBA" id="ARBA00022679"/>
    </source>
</evidence>
<dbReference type="SUPFAM" id="SSF47384">
    <property type="entry name" value="Homodimeric domain of signal transducing histidine kinase"/>
    <property type="match status" value="1"/>
</dbReference>
<feature type="transmembrane region" description="Helical" evidence="10">
    <location>
        <begin position="207"/>
        <end position="231"/>
    </location>
</feature>
<feature type="domain" description="Histidine kinase" evidence="11">
    <location>
        <begin position="302"/>
        <end position="515"/>
    </location>
</feature>
<dbReference type="GO" id="GO:0005886">
    <property type="term" value="C:plasma membrane"/>
    <property type="evidence" value="ECO:0007669"/>
    <property type="project" value="UniProtKB-SubCell"/>
</dbReference>
<dbReference type="Pfam" id="PF00072">
    <property type="entry name" value="Response_reg"/>
    <property type="match status" value="1"/>
</dbReference>
<dbReference type="InterPro" id="IPR005467">
    <property type="entry name" value="His_kinase_dom"/>
</dbReference>
<dbReference type="GO" id="GO:0000155">
    <property type="term" value="F:phosphorelay sensor kinase activity"/>
    <property type="evidence" value="ECO:0007669"/>
    <property type="project" value="InterPro"/>
</dbReference>
<keyword evidence="10" id="KW-0812">Transmembrane</keyword>
<dbReference type="EC" id="2.7.13.3" evidence="3"/>
<dbReference type="Gene3D" id="1.10.287.130">
    <property type="match status" value="1"/>
</dbReference>
<comment type="subcellular location">
    <subcellularLocation>
        <location evidence="2">Cell membrane</location>
    </subcellularLocation>
</comment>
<keyword evidence="14" id="KW-1185">Reference proteome</keyword>
<proteinExistence type="predicted"/>
<evidence type="ECO:0000256" key="9">
    <source>
        <dbReference type="SAM" id="Coils"/>
    </source>
</evidence>
<evidence type="ECO:0000256" key="3">
    <source>
        <dbReference type="ARBA" id="ARBA00012438"/>
    </source>
</evidence>
<evidence type="ECO:0000313" key="14">
    <source>
        <dbReference type="Proteomes" id="UP001216390"/>
    </source>
</evidence>
<evidence type="ECO:0000256" key="7">
    <source>
        <dbReference type="ARBA" id="ARBA00023012"/>
    </source>
</evidence>
<dbReference type="Pfam" id="PF05227">
    <property type="entry name" value="CHASE3"/>
    <property type="match status" value="1"/>
</dbReference>
<dbReference type="InterPro" id="IPR004358">
    <property type="entry name" value="Sig_transdc_His_kin-like_C"/>
</dbReference>
<dbReference type="Proteomes" id="UP001216390">
    <property type="component" value="Chromosome"/>
</dbReference>
<dbReference type="Gene3D" id="3.40.50.2300">
    <property type="match status" value="1"/>
</dbReference>
<dbReference type="SMART" id="SM00387">
    <property type="entry name" value="HATPase_c"/>
    <property type="match status" value="1"/>
</dbReference>
<keyword evidence="10" id="KW-1133">Transmembrane helix</keyword>
<name>A0AAE9YA27_9ACTN</name>
<dbReference type="EMBL" id="CP116942">
    <property type="protein sequence ID" value="WCO65177.1"/>
    <property type="molecule type" value="Genomic_DNA"/>
</dbReference>
<dbReference type="Gene3D" id="3.30.565.10">
    <property type="entry name" value="Histidine kinase-like ATPase, C-terminal domain"/>
    <property type="match status" value="1"/>
</dbReference>
<dbReference type="SUPFAM" id="SSF55874">
    <property type="entry name" value="ATPase domain of HSP90 chaperone/DNA topoisomerase II/histidine kinase"/>
    <property type="match status" value="1"/>
</dbReference>
<evidence type="ECO:0000256" key="8">
    <source>
        <dbReference type="PROSITE-ProRule" id="PRU00169"/>
    </source>
</evidence>
<dbReference type="SMART" id="SM00448">
    <property type="entry name" value="REC"/>
    <property type="match status" value="1"/>
</dbReference>
<evidence type="ECO:0000313" key="13">
    <source>
        <dbReference type="EMBL" id="WCO65177.1"/>
    </source>
</evidence>
<dbReference type="InterPro" id="IPR011006">
    <property type="entry name" value="CheY-like_superfamily"/>
</dbReference>
<dbReference type="InterPro" id="IPR001789">
    <property type="entry name" value="Sig_transdc_resp-reg_receiver"/>
</dbReference>
<dbReference type="Pfam" id="PF02518">
    <property type="entry name" value="HATPase_c"/>
    <property type="match status" value="1"/>
</dbReference>
<feature type="coiled-coil region" evidence="9">
    <location>
        <begin position="166"/>
        <end position="193"/>
    </location>
</feature>
<evidence type="ECO:0000256" key="10">
    <source>
        <dbReference type="SAM" id="Phobius"/>
    </source>
</evidence>
<dbReference type="AlphaFoldDB" id="A0AAE9YA27"/>
<dbReference type="PRINTS" id="PR00344">
    <property type="entry name" value="BCTRLSENSOR"/>
</dbReference>
<dbReference type="InterPro" id="IPR007891">
    <property type="entry name" value="CHASE3"/>
</dbReference>
<evidence type="ECO:0000256" key="4">
    <source>
        <dbReference type="ARBA" id="ARBA00022553"/>
    </source>
</evidence>
<gene>
    <name evidence="13" type="ORF">PO878_11775</name>
</gene>
<dbReference type="PROSITE" id="PS50109">
    <property type="entry name" value="HIS_KIN"/>
    <property type="match status" value="1"/>
</dbReference>
<feature type="domain" description="Response regulatory" evidence="12">
    <location>
        <begin position="538"/>
        <end position="654"/>
    </location>
</feature>
<organism evidence="13 14">
    <name type="scientific">Iamia majanohamensis</name>
    <dbReference type="NCBI Taxonomy" id="467976"/>
    <lineage>
        <taxon>Bacteria</taxon>
        <taxon>Bacillati</taxon>
        <taxon>Actinomycetota</taxon>
        <taxon>Acidimicrobiia</taxon>
        <taxon>Acidimicrobiales</taxon>
        <taxon>Iamiaceae</taxon>
        <taxon>Iamia</taxon>
    </lineage>
</organism>
<dbReference type="GO" id="GO:0009927">
    <property type="term" value="F:histidine phosphotransfer kinase activity"/>
    <property type="evidence" value="ECO:0007669"/>
    <property type="project" value="TreeGrafter"/>
</dbReference>
<dbReference type="InterPro" id="IPR003661">
    <property type="entry name" value="HisK_dim/P_dom"/>
</dbReference>
<protein>
    <recommendedName>
        <fullName evidence="3">histidine kinase</fullName>
        <ecNumber evidence="3">2.7.13.3</ecNumber>
    </recommendedName>
</protein>
<reference evidence="13" key="1">
    <citation type="submission" date="2023-01" db="EMBL/GenBank/DDBJ databases">
        <title>The diversity of Class Acidimicrobiia in South China Sea sediment environments and the proposal of Iamia marina sp. nov., a novel species of the genus Iamia.</title>
        <authorList>
            <person name="He Y."/>
            <person name="Tian X."/>
        </authorList>
    </citation>
    <scope>NUCLEOTIDE SEQUENCE</scope>
    <source>
        <strain evidence="13">DSM 19957</strain>
    </source>
</reference>
<dbReference type="RefSeq" id="WP_272734702.1">
    <property type="nucleotide sequence ID" value="NZ_CP116942.1"/>
</dbReference>
<evidence type="ECO:0000259" key="11">
    <source>
        <dbReference type="PROSITE" id="PS50109"/>
    </source>
</evidence>
<keyword evidence="10" id="KW-0472">Membrane</keyword>
<keyword evidence="13" id="KW-0547">Nucleotide-binding</keyword>
<dbReference type="SMART" id="SM00388">
    <property type="entry name" value="HisKA"/>
    <property type="match status" value="1"/>
</dbReference>